<dbReference type="InterPro" id="IPR036412">
    <property type="entry name" value="HAD-like_sf"/>
</dbReference>
<dbReference type="InterPro" id="IPR023214">
    <property type="entry name" value="HAD_sf"/>
</dbReference>
<gene>
    <name evidence="6" type="ORF">H0A75_02130</name>
</gene>
<name>A0A7Z0MMW3_9GAMM</name>
<evidence type="ECO:0000256" key="4">
    <source>
        <dbReference type="ARBA" id="ARBA00022842"/>
    </source>
</evidence>
<sequence>MEEPETRFGLKKQGAIIIRALVADAQYAFDYPAKFLLDHPDIAEVLCYTATYTGQAEAGEVIEVGAVENQHGGRFYRWLNPGKGGGGFKVVGKGENLPAYNAIIFDMDGLILDTETTYFTAWQQAAKQLGYIISDDFCASLSGLPFSVIGSRLADYIDRKFPFAEFYNLSGELWRKRVQREGIAVKRGEPALPGGKRALLLATNSPEANARECLSYAGMSDVFEILVCRDHVPQPAAAIFPCRGLAAVYTVVPGDRRFFNGLDSARIWGIFGAPRLRVR</sequence>
<proteinExistence type="inferred from homology"/>
<dbReference type="Proteomes" id="UP000537890">
    <property type="component" value="Unassembled WGS sequence"/>
</dbReference>
<reference evidence="6 7" key="1">
    <citation type="submission" date="2020-05" db="EMBL/GenBank/DDBJ databases">
        <title>Horizontal transmission and recombination maintain forever young bacterial symbiont genomes.</title>
        <authorList>
            <person name="Russell S.L."/>
            <person name="Pepper-Tunick E."/>
            <person name="Svedberg J."/>
            <person name="Byrne A."/>
            <person name="Ruelas Castillo J."/>
            <person name="Vollmers C."/>
            <person name="Beinart R.A."/>
            <person name="Corbett-Detig R."/>
        </authorList>
    </citation>
    <scope>NUCLEOTIDE SEQUENCE [LARGE SCALE GENOMIC DNA]</scope>
    <source>
        <strain evidence="6">4727-3</strain>
    </source>
</reference>
<dbReference type="Gene3D" id="3.40.50.1000">
    <property type="entry name" value="HAD superfamily/HAD-like"/>
    <property type="match status" value="1"/>
</dbReference>
<dbReference type="Pfam" id="PF13419">
    <property type="entry name" value="HAD_2"/>
    <property type="match status" value="1"/>
</dbReference>
<comment type="caution">
    <text evidence="6">The sequence shown here is derived from an EMBL/GenBank/DDBJ whole genome shotgun (WGS) entry which is preliminary data.</text>
</comment>
<evidence type="ECO:0000256" key="1">
    <source>
        <dbReference type="ARBA" id="ARBA00001946"/>
    </source>
</evidence>
<dbReference type="PANTHER" id="PTHR46193">
    <property type="entry name" value="6-PHOSPHOGLUCONATE PHOSPHATASE"/>
    <property type="match status" value="1"/>
</dbReference>
<keyword evidence="6" id="KW-0378">Hydrolase</keyword>
<protein>
    <submittedName>
        <fullName evidence="6">HAD hydrolase-like protein</fullName>
    </submittedName>
</protein>
<comment type="similarity">
    <text evidence="2">Belongs to the HAD-like hydrolase superfamily. CbbY/CbbZ/Gph/YieH family.</text>
</comment>
<keyword evidence="3" id="KW-0479">Metal-binding</keyword>
<keyword evidence="4" id="KW-0460">Magnesium</keyword>
<evidence type="ECO:0000256" key="5">
    <source>
        <dbReference type="ARBA" id="ARBA00023277"/>
    </source>
</evidence>
<dbReference type="InterPro" id="IPR041492">
    <property type="entry name" value="HAD_2"/>
</dbReference>
<evidence type="ECO:0000313" key="7">
    <source>
        <dbReference type="Proteomes" id="UP000537890"/>
    </source>
</evidence>
<accession>A0A7Z0MMW3</accession>
<dbReference type="InterPro" id="IPR023198">
    <property type="entry name" value="PGP-like_dom2"/>
</dbReference>
<evidence type="ECO:0000256" key="2">
    <source>
        <dbReference type="ARBA" id="ARBA00006171"/>
    </source>
</evidence>
<comment type="cofactor">
    <cofactor evidence="1">
        <name>Mg(2+)</name>
        <dbReference type="ChEBI" id="CHEBI:18420"/>
    </cofactor>
</comment>
<organism evidence="6 7">
    <name type="scientific">Candidatus Methanofishera endochildressiae</name>
    <dbReference type="NCBI Taxonomy" id="2738884"/>
    <lineage>
        <taxon>Bacteria</taxon>
        <taxon>Pseudomonadati</taxon>
        <taxon>Pseudomonadota</taxon>
        <taxon>Gammaproteobacteria</taxon>
        <taxon>Candidatus Methanofishera</taxon>
    </lineage>
</organism>
<dbReference type="EMBL" id="JACCHS010000022">
    <property type="protein sequence ID" value="NYT46636.1"/>
    <property type="molecule type" value="Genomic_DNA"/>
</dbReference>
<dbReference type="GO" id="GO:0016787">
    <property type="term" value="F:hydrolase activity"/>
    <property type="evidence" value="ECO:0007669"/>
    <property type="project" value="UniProtKB-KW"/>
</dbReference>
<keyword evidence="5" id="KW-0119">Carbohydrate metabolism</keyword>
<dbReference type="SUPFAM" id="SSF56784">
    <property type="entry name" value="HAD-like"/>
    <property type="match status" value="1"/>
</dbReference>
<evidence type="ECO:0000256" key="3">
    <source>
        <dbReference type="ARBA" id="ARBA00022723"/>
    </source>
</evidence>
<dbReference type="PANTHER" id="PTHR46193:SF18">
    <property type="entry name" value="HEXITOL PHOSPHATASE B"/>
    <property type="match status" value="1"/>
</dbReference>
<dbReference type="GO" id="GO:0046872">
    <property type="term" value="F:metal ion binding"/>
    <property type="evidence" value="ECO:0007669"/>
    <property type="project" value="UniProtKB-KW"/>
</dbReference>
<dbReference type="AlphaFoldDB" id="A0A7Z0MMW3"/>
<dbReference type="Gene3D" id="1.10.150.240">
    <property type="entry name" value="Putative phosphatase, domain 2"/>
    <property type="match status" value="1"/>
</dbReference>
<evidence type="ECO:0000313" key="6">
    <source>
        <dbReference type="EMBL" id="NYT46636.1"/>
    </source>
</evidence>
<dbReference type="InterPro" id="IPR051600">
    <property type="entry name" value="Beta-PGM-like"/>
</dbReference>